<dbReference type="InterPro" id="IPR019422">
    <property type="entry name" value="7TM_GPCR_serpentine_rcpt_Srh"/>
</dbReference>
<feature type="transmembrane region" description="Helical" evidence="1">
    <location>
        <begin position="17"/>
        <end position="35"/>
    </location>
</feature>
<evidence type="ECO:0000313" key="2">
    <source>
        <dbReference type="Proteomes" id="UP000095282"/>
    </source>
</evidence>
<sequence>MCLFTGNSKWEFWRRPWLIGHYITAVVASISFGLFQPEQSEARIRVLEKLPPLPAYIKESSIYVFTENGTYHLTVFLILIPFICIEVFIFVKELILTTSTLLASKKMSDRTYHLQRKFFIALVIQCGVPIITLIIPFIYSWISILWKYYNQGLMNIAVITTALHGISSTLVMLIVHEPYRKAVKSFFIPEEGFRKWYGMQRNTVILSVYLVFFGF</sequence>
<keyword evidence="1" id="KW-0472">Membrane</keyword>
<keyword evidence="1" id="KW-0812">Transmembrane</keyword>
<dbReference type="Pfam" id="PF10318">
    <property type="entry name" value="7TM_GPCR_Srh"/>
    <property type="match status" value="1"/>
</dbReference>
<reference evidence="3" key="1">
    <citation type="submission" date="2016-11" db="UniProtKB">
        <authorList>
            <consortium name="WormBaseParasite"/>
        </authorList>
    </citation>
    <scope>IDENTIFICATION</scope>
</reference>
<dbReference type="WBParaSite" id="Csp11.Scaffold629.g12927.t1">
    <property type="protein sequence ID" value="Csp11.Scaffold629.g12927.t1"/>
    <property type="gene ID" value="Csp11.Scaffold629.g12927"/>
</dbReference>
<keyword evidence="1" id="KW-1133">Transmembrane helix</keyword>
<dbReference type="AlphaFoldDB" id="A0A1I7TY05"/>
<dbReference type="SUPFAM" id="SSF81321">
    <property type="entry name" value="Family A G protein-coupled receptor-like"/>
    <property type="match status" value="1"/>
</dbReference>
<feature type="transmembrane region" description="Helical" evidence="1">
    <location>
        <begin position="118"/>
        <end position="142"/>
    </location>
</feature>
<proteinExistence type="predicted"/>
<feature type="transmembrane region" description="Helical" evidence="1">
    <location>
        <begin position="73"/>
        <end position="97"/>
    </location>
</feature>
<dbReference type="PANTHER" id="PTHR22941:SF2">
    <property type="entry name" value="SERPENTINE RECEPTOR, CLASS H-RELATED"/>
    <property type="match status" value="1"/>
</dbReference>
<dbReference type="Proteomes" id="UP000095282">
    <property type="component" value="Unplaced"/>
</dbReference>
<evidence type="ECO:0000256" key="1">
    <source>
        <dbReference type="SAM" id="Phobius"/>
    </source>
</evidence>
<dbReference type="InterPro" id="IPR053220">
    <property type="entry name" value="Nematode_rcpt-like_serp_H"/>
</dbReference>
<accession>A0A1I7TY05</accession>
<evidence type="ECO:0000313" key="3">
    <source>
        <dbReference type="WBParaSite" id="Csp11.Scaffold629.g12927.t1"/>
    </source>
</evidence>
<dbReference type="eggNOG" id="ENOG502TJKN">
    <property type="taxonomic scope" value="Eukaryota"/>
</dbReference>
<feature type="transmembrane region" description="Helical" evidence="1">
    <location>
        <begin position="154"/>
        <end position="175"/>
    </location>
</feature>
<organism evidence="2 3">
    <name type="scientific">Caenorhabditis tropicalis</name>
    <dbReference type="NCBI Taxonomy" id="1561998"/>
    <lineage>
        <taxon>Eukaryota</taxon>
        <taxon>Metazoa</taxon>
        <taxon>Ecdysozoa</taxon>
        <taxon>Nematoda</taxon>
        <taxon>Chromadorea</taxon>
        <taxon>Rhabditida</taxon>
        <taxon>Rhabditina</taxon>
        <taxon>Rhabditomorpha</taxon>
        <taxon>Rhabditoidea</taxon>
        <taxon>Rhabditidae</taxon>
        <taxon>Peloderinae</taxon>
        <taxon>Caenorhabditis</taxon>
    </lineage>
</organism>
<dbReference type="PANTHER" id="PTHR22941">
    <property type="entry name" value="SERPENTINE RECEPTOR"/>
    <property type="match status" value="1"/>
</dbReference>
<name>A0A1I7TY05_9PELO</name>
<keyword evidence="2" id="KW-1185">Reference proteome</keyword>
<protein>
    <submittedName>
        <fullName evidence="3">Serpentine Receptor, class H</fullName>
    </submittedName>
</protein>